<dbReference type="Pfam" id="PF10063">
    <property type="entry name" value="DUF2301"/>
    <property type="match status" value="1"/>
</dbReference>
<feature type="transmembrane region" description="Helical" evidence="1">
    <location>
        <begin position="91"/>
        <end position="110"/>
    </location>
</feature>
<keyword evidence="1" id="KW-1133">Transmembrane helix</keyword>
<gene>
    <name evidence="2" type="ORF">DCF15_10390</name>
</gene>
<protein>
    <recommendedName>
        <fullName evidence="4">DUF2301 domain-containing membrane protein</fullName>
    </recommendedName>
</protein>
<reference evidence="3" key="1">
    <citation type="submission" date="2018-04" db="EMBL/GenBank/DDBJ databases">
        <authorList>
            <person name="Cornet L."/>
        </authorList>
    </citation>
    <scope>NUCLEOTIDE SEQUENCE [LARGE SCALE GENOMIC DNA]</scope>
</reference>
<dbReference type="Proteomes" id="UP000249794">
    <property type="component" value="Unassembled WGS sequence"/>
</dbReference>
<comment type="caution">
    <text evidence="2">The sequence shown here is derived from an EMBL/GenBank/DDBJ whole genome shotgun (WGS) entry which is preliminary data.</text>
</comment>
<feature type="transmembrane region" description="Helical" evidence="1">
    <location>
        <begin position="32"/>
        <end position="56"/>
    </location>
</feature>
<proteinExistence type="predicted"/>
<feature type="transmembrane region" description="Helical" evidence="1">
    <location>
        <begin position="179"/>
        <end position="195"/>
    </location>
</feature>
<feature type="transmembrane region" description="Helical" evidence="1">
    <location>
        <begin position="122"/>
        <end position="141"/>
    </location>
</feature>
<feature type="transmembrane region" description="Helical" evidence="1">
    <location>
        <begin position="62"/>
        <end position="79"/>
    </location>
</feature>
<dbReference type="EMBL" id="QBMP01000094">
    <property type="protein sequence ID" value="PZO55450.1"/>
    <property type="molecule type" value="Genomic_DNA"/>
</dbReference>
<keyword evidence="1" id="KW-0472">Membrane</keyword>
<sequence>MTTQVETERLPEVYEGQFGSFTIDQRDRQDVILYRAGLMVAALSFAIATLCVFLSAELAPQVATACYALMWLALGLSFFKIHIYLRSLHRALQIFWAIGGIASVAIALIYPTPLALTAYQQPLTILGMGFTFAALTGIFFKEAFCFNRLETKFLVVIVPGLLLGHMAGLFSVATERSLLIAWALLFAVFALRKVIQPVPPDIGDKSVFDYLEKEREKERQQAA</sequence>
<dbReference type="PANTHER" id="PTHR36716:SF2">
    <property type="entry name" value="F3H9.20 PROTEIN"/>
    <property type="match status" value="1"/>
</dbReference>
<dbReference type="AlphaFoldDB" id="A0A2W4XDV7"/>
<accession>A0A2W4XDV7</accession>
<evidence type="ECO:0000313" key="3">
    <source>
        <dbReference type="Proteomes" id="UP000249794"/>
    </source>
</evidence>
<evidence type="ECO:0000313" key="2">
    <source>
        <dbReference type="EMBL" id="PZO55450.1"/>
    </source>
</evidence>
<dbReference type="PANTHER" id="PTHR36716">
    <property type="entry name" value="F3H9.20 PROTEIN"/>
    <property type="match status" value="1"/>
</dbReference>
<name>A0A2W4XDV7_9CYAN</name>
<evidence type="ECO:0008006" key="4">
    <source>
        <dbReference type="Google" id="ProtNLM"/>
    </source>
</evidence>
<organism evidence="2 3">
    <name type="scientific">Phormidesmis priestleyi</name>
    <dbReference type="NCBI Taxonomy" id="268141"/>
    <lineage>
        <taxon>Bacteria</taxon>
        <taxon>Bacillati</taxon>
        <taxon>Cyanobacteriota</taxon>
        <taxon>Cyanophyceae</taxon>
        <taxon>Leptolyngbyales</taxon>
        <taxon>Leptolyngbyaceae</taxon>
        <taxon>Phormidesmis</taxon>
    </lineage>
</organism>
<keyword evidence="1" id="KW-0812">Transmembrane</keyword>
<feature type="transmembrane region" description="Helical" evidence="1">
    <location>
        <begin position="153"/>
        <end position="173"/>
    </location>
</feature>
<dbReference type="InterPro" id="IPR019275">
    <property type="entry name" value="DUF2301"/>
</dbReference>
<evidence type="ECO:0000256" key="1">
    <source>
        <dbReference type="SAM" id="Phobius"/>
    </source>
</evidence>
<reference evidence="2 3" key="2">
    <citation type="submission" date="2018-06" db="EMBL/GenBank/DDBJ databases">
        <title>Metagenomic assembly of (sub)arctic Cyanobacteria and their associated microbiome from non-axenic cultures.</title>
        <authorList>
            <person name="Baurain D."/>
        </authorList>
    </citation>
    <scope>NUCLEOTIDE SEQUENCE [LARGE SCALE GENOMIC DNA]</scope>
    <source>
        <strain evidence="2">ULC027bin1</strain>
    </source>
</reference>